<evidence type="ECO:0000256" key="2">
    <source>
        <dbReference type="PIRNR" id="PIRNR016661"/>
    </source>
</evidence>
<keyword evidence="2 3" id="KW-0472">Membrane</keyword>
<dbReference type="AlphaFoldDB" id="A0A859FHA2"/>
<dbReference type="GO" id="GO:0015225">
    <property type="term" value="F:biotin transmembrane transporter activity"/>
    <property type="evidence" value="ECO:0007669"/>
    <property type="project" value="UniProtKB-UniRule"/>
</dbReference>
<gene>
    <name evidence="4" type="ORF">FLK61_36615</name>
</gene>
<keyword evidence="3" id="KW-1133">Transmembrane helix</keyword>
<reference evidence="5" key="1">
    <citation type="submission" date="2019-07" db="EMBL/GenBank/DDBJ databases">
        <title>Bacillus alkalisoli sp. nov. isolated from saline soil.</title>
        <authorList>
            <person name="Sun J.-Q."/>
            <person name="Xu L."/>
        </authorList>
    </citation>
    <scope>NUCLEOTIDE SEQUENCE [LARGE SCALE GENOMIC DNA]</scope>
    <source>
        <strain evidence="5">M4U3P1</strain>
    </source>
</reference>
<feature type="transmembrane region" description="Helical" evidence="3">
    <location>
        <begin position="38"/>
        <end position="54"/>
    </location>
</feature>
<feature type="transmembrane region" description="Helical" evidence="3">
    <location>
        <begin position="12"/>
        <end position="32"/>
    </location>
</feature>
<comment type="similarity">
    <text evidence="1 2">Belongs to the BioY family.</text>
</comment>
<dbReference type="Pfam" id="PF02632">
    <property type="entry name" value="BioY"/>
    <property type="match status" value="1"/>
</dbReference>
<comment type="subcellular location">
    <subcellularLocation>
        <location evidence="2">Cell membrane</location>
        <topology evidence="2">Multi-pass membrane protein</topology>
    </subcellularLocation>
</comment>
<evidence type="ECO:0000256" key="3">
    <source>
        <dbReference type="SAM" id="Phobius"/>
    </source>
</evidence>
<keyword evidence="3" id="KW-0812">Transmembrane</keyword>
<keyword evidence="2" id="KW-1003">Cell membrane</keyword>
<dbReference type="Proteomes" id="UP000318138">
    <property type="component" value="Chromosome"/>
</dbReference>
<dbReference type="EMBL" id="CP041372">
    <property type="protein sequence ID" value="QKS72170.1"/>
    <property type="molecule type" value="Genomic_DNA"/>
</dbReference>
<name>A0A859FHA2_9BACI</name>
<keyword evidence="2" id="KW-0813">Transport</keyword>
<dbReference type="InterPro" id="IPR003784">
    <property type="entry name" value="BioY"/>
</dbReference>
<dbReference type="Gene3D" id="1.10.1760.20">
    <property type="match status" value="1"/>
</dbReference>
<accession>A0A859FHA2</accession>
<protein>
    <recommendedName>
        <fullName evidence="2">Biotin transporter</fullName>
    </recommendedName>
</protein>
<feature type="transmembrane region" description="Helical" evidence="3">
    <location>
        <begin position="145"/>
        <end position="172"/>
    </location>
</feature>
<evidence type="ECO:0000313" key="4">
    <source>
        <dbReference type="EMBL" id="QKS72170.1"/>
    </source>
</evidence>
<feature type="transmembrane region" description="Helical" evidence="3">
    <location>
        <begin position="61"/>
        <end position="79"/>
    </location>
</feature>
<dbReference type="GO" id="GO:0005886">
    <property type="term" value="C:plasma membrane"/>
    <property type="evidence" value="ECO:0007669"/>
    <property type="project" value="UniProtKB-SubCell"/>
</dbReference>
<feature type="transmembrane region" description="Helical" evidence="3">
    <location>
        <begin position="113"/>
        <end position="133"/>
    </location>
</feature>
<keyword evidence="5" id="KW-1185">Reference proteome</keyword>
<evidence type="ECO:0000313" key="5">
    <source>
        <dbReference type="Proteomes" id="UP000318138"/>
    </source>
</evidence>
<dbReference type="PANTHER" id="PTHR34295:SF1">
    <property type="entry name" value="BIOTIN TRANSPORTER BIOY"/>
    <property type="match status" value="1"/>
</dbReference>
<sequence length="189" mass="19868">MNKKRFSTSDITIAAMFVALMAIGANATAMVTVGTVPLTFQTVIAILAGALLGSRLGTFSMIGYIAIGLAGLPIFSGLTGGFGTLTVSTFGFILSFPIIALVTGLIIERKGSFLLAAIAGLITNYAIGVPYLYIHTAFILQIPNISFVALSLGMVPFFIKDSILAVFASVLAPRIKRAVSYNRINKRAA</sequence>
<evidence type="ECO:0000256" key="1">
    <source>
        <dbReference type="ARBA" id="ARBA00010692"/>
    </source>
</evidence>
<dbReference type="RefSeq" id="WP_176010154.1">
    <property type="nucleotide sequence ID" value="NZ_CP041372.2"/>
</dbReference>
<dbReference type="KEGG" id="psua:FLK61_36615"/>
<feature type="transmembrane region" description="Helical" evidence="3">
    <location>
        <begin position="85"/>
        <end position="106"/>
    </location>
</feature>
<organism evidence="4 5">
    <name type="scientific">Paenalkalicoccus suaedae</name>
    <dbReference type="NCBI Taxonomy" id="2592382"/>
    <lineage>
        <taxon>Bacteria</taxon>
        <taxon>Bacillati</taxon>
        <taxon>Bacillota</taxon>
        <taxon>Bacilli</taxon>
        <taxon>Bacillales</taxon>
        <taxon>Bacillaceae</taxon>
        <taxon>Paenalkalicoccus</taxon>
    </lineage>
</organism>
<proteinExistence type="inferred from homology"/>
<dbReference type="PIRSF" id="PIRSF016661">
    <property type="entry name" value="BioY"/>
    <property type="match status" value="1"/>
</dbReference>
<dbReference type="PANTHER" id="PTHR34295">
    <property type="entry name" value="BIOTIN TRANSPORTER BIOY"/>
    <property type="match status" value="1"/>
</dbReference>